<keyword evidence="8" id="KW-0902">Two-component regulatory system</keyword>
<keyword evidence="3" id="KW-0597">Phosphoprotein</keyword>
<evidence type="ECO:0000256" key="1">
    <source>
        <dbReference type="ARBA" id="ARBA00000085"/>
    </source>
</evidence>
<proteinExistence type="predicted"/>
<comment type="catalytic activity">
    <reaction evidence="1">
        <text>ATP + protein L-histidine = ADP + protein N-phospho-L-histidine.</text>
        <dbReference type="EC" id="2.7.13.3"/>
    </reaction>
</comment>
<dbReference type="PANTHER" id="PTHR45569">
    <property type="entry name" value="SENSOR PROTEIN KDPD"/>
    <property type="match status" value="1"/>
</dbReference>
<dbReference type="InterPro" id="IPR003594">
    <property type="entry name" value="HATPase_dom"/>
</dbReference>
<accession>A0A378A2S3</accession>
<dbReference type="InterPro" id="IPR036097">
    <property type="entry name" value="HisK_dim/P_sf"/>
</dbReference>
<dbReference type="EC" id="2.7.13.3" evidence="2"/>
<dbReference type="Pfam" id="PF00512">
    <property type="entry name" value="HisKA"/>
    <property type="match status" value="1"/>
</dbReference>
<dbReference type="Proteomes" id="UP000254020">
    <property type="component" value="Unassembled WGS sequence"/>
</dbReference>
<feature type="region of interest" description="Disordered" evidence="9">
    <location>
        <begin position="256"/>
        <end position="283"/>
    </location>
</feature>
<keyword evidence="6 11" id="KW-0418">Kinase</keyword>
<dbReference type="GO" id="GO:0005524">
    <property type="term" value="F:ATP binding"/>
    <property type="evidence" value="ECO:0007669"/>
    <property type="project" value="UniProtKB-KW"/>
</dbReference>
<sequence>MVEPENLRQLMIPEQQRLLETFTLLVASALERLTLTASEEQARLTSERESLRNSLLAALSHDLRTPLTVLFGQAEILTLDLASEGSKHAPQANEIRQHVLNTTRLVNNLLDMARIQSGGFNLHKEWLTLEEVVGSALRMLEPSLGGQHIQLDLPDPLQLVHVDGPLFERVLINLLENAHKYAGARARIGIRAEADARQLSLEVWDNGPGIPAGQEQTIFDKFARGNKESAIPGVGLGLAICQAIVDVHGGTISASNRPEGGASFRVTLPGETPPELEELPEEL</sequence>
<dbReference type="InterPro" id="IPR036890">
    <property type="entry name" value="HATPase_C_sf"/>
</dbReference>
<dbReference type="InterPro" id="IPR005467">
    <property type="entry name" value="His_kinase_dom"/>
</dbReference>
<evidence type="ECO:0000313" key="11">
    <source>
        <dbReference type="EMBL" id="STU96355.1"/>
    </source>
</evidence>
<feature type="compositionally biased region" description="Acidic residues" evidence="9">
    <location>
        <begin position="274"/>
        <end position="283"/>
    </location>
</feature>
<dbReference type="CDD" id="cd00082">
    <property type="entry name" value="HisKA"/>
    <property type="match status" value="1"/>
</dbReference>
<dbReference type="SMART" id="SM00387">
    <property type="entry name" value="HATPase_c"/>
    <property type="match status" value="1"/>
</dbReference>
<reference evidence="11 12" key="1">
    <citation type="submission" date="2018-06" db="EMBL/GenBank/DDBJ databases">
        <authorList>
            <consortium name="Pathogen Informatics"/>
            <person name="Doyle S."/>
        </authorList>
    </citation>
    <scope>NUCLEOTIDE SEQUENCE [LARGE SCALE GENOMIC DNA]</scope>
    <source>
        <strain evidence="11 12">NCTC9504</strain>
    </source>
</reference>
<dbReference type="SUPFAM" id="SSF55874">
    <property type="entry name" value="ATPase domain of HSP90 chaperone/DNA topoisomerase II/histidine kinase"/>
    <property type="match status" value="1"/>
</dbReference>
<dbReference type="PROSITE" id="PS50109">
    <property type="entry name" value="HIS_KIN"/>
    <property type="match status" value="1"/>
</dbReference>
<evidence type="ECO:0000256" key="4">
    <source>
        <dbReference type="ARBA" id="ARBA00022679"/>
    </source>
</evidence>
<evidence type="ECO:0000256" key="8">
    <source>
        <dbReference type="ARBA" id="ARBA00023012"/>
    </source>
</evidence>
<dbReference type="GO" id="GO:0000155">
    <property type="term" value="F:phosphorelay sensor kinase activity"/>
    <property type="evidence" value="ECO:0007669"/>
    <property type="project" value="InterPro"/>
</dbReference>
<dbReference type="GO" id="GO:0005886">
    <property type="term" value="C:plasma membrane"/>
    <property type="evidence" value="ECO:0007669"/>
    <property type="project" value="TreeGrafter"/>
</dbReference>
<dbReference type="CDD" id="cd00075">
    <property type="entry name" value="HATPase"/>
    <property type="match status" value="1"/>
</dbReference>
<dbReference type="Pfam" id="PF02518">
    <property type="entry name" value="HATPase_c"/>
    <property type="match status" value="1"/>
</dbReference>
<keyword evidence="11" id="KW-0406">Ion transport</keyword>
<evidence type="ECO:0000256" key="5">
    <source>
        <dbReference type="ARBA" id="ARBA00022741"/>
    </source>
</evidence>
<dbReference type="InterPro" id="IPR052023">
    <property type="entry name" value="Histidine_kinase_KdpD"/>
</dbReference>
<dbReference type="AlphaFoldDB" id="A0A378A2S3"/>
<keyword evidence="11" id="KW-0407">Ion channel</keyword>
<evidence type="ECO:0000256" key="9">
    <source>
        <dbReference type="SAM" id="MobiDB-lite"/>
    </source>
</evidence>
<evidence type="ECO:0000313" key="12">
    <source>
        <dbReference type="Proteomes" id="UP000254020"/>
    </source>
</evidence>
<evidence type="ECO:0000256" key="7">
    <source>
        <dbReference type="ARBA" id="ARBA00022840"/>
    </source>
</evidence>
<dbReference type="GO" id="GO:0042802">
    <property type="term" value="F:identical protein binding"/>
    <property type="evidence" value="ECO:0007669"/>
    <property type="project" value="UniProtKB-ARBA"/>
</dbReference>
<keyword evidence="7" id="KW-0067">ATP-binding</keyword>
<protein>
    <recommendedName>
        <fullName evidence="2">histidine kinase</fullName>
        <ecNumber evidence="2">2.7.13.3</ecNumber>
    </recommendedName>
</protein>
<gene>
    <name evidence="11" type="primary">kdpD_3</name>
    <name evidence="11" type="ORF">NCTC9504_04647</name>
</gene>
<dbReference type="EMBL" id="UGMA01000005">
    <property type="protein sequence ID" value="STU96355.1"/>
    <property type="molecule type" value="Genomic_DNA"/>
</dbReference>
<dbReference type="InterPro" id="IPR004358">
    <property type="entry name" value="Sig_transdc_His_kin-like_C"/>
</dbReference>
<dbReference type="SUPFAM" id="SSF47384">
    <property type="entry name" value="Homodimeric domain of signal transducing histidine kinase"/>
    <property type="match status" value="1"/>
</dbReference>
<dbReference type="SMART" id="SM00388">
    <property type="entry name" value="HisKA"/>
    <property type="match status" value="1"/>
</dbReference>
<keyword evidence="5" id="KW-0547">Nucleotide-binding</keyword>
<dbReference type="Gene3D" id="3.30.565.10">
    <property type="entry name" value="Histidine kinase-like ATPase, C-terminal domain"/>
    <property type="match status" value="1"/>
</dbReference>
<evidence type="ECO:0000259" key="10">
    <source>
        <dbReference type="PROSITE" id="PS50109"/>
    </source>
</evidence>
<dbReference type="InterPro" id="IPR003661">
    <property type="entry name" value="HisK_dim/P_dom"/>
</dbReference>
<dbReference type="Gene3D" id="1.10.287.130">
    <property type="match status" value="1"/>
</dbReference>
<dbReference type="PANTHER" id="PTHR45569:SF1">
    <property type="entry name" value="SENSOR PROTEIN KDPD"/>
    <property type="match status" value="1"/>
</dbReference>
<evidence type="ECO:0000256" key="3">
    <source>
        <dbReference type="ARBA" id="ARBA00022553"/>
    </source>
</evidence>
<dbReference type="PRINTS" id="PR00344">
    <property type="entry name" value="BCTRLSENSOR"/>
</dbReference>
<feature type="domain" description="Histidine kinase" evidence="10">
    <location>
        <begin position="58"/>
        <end position="272"/>
    </location>
</feature>
<keyword evidence="4 11" id="KW-0808">Transferase</keyword>
<keyword evidence="11" id="KW-0813">Transport</keyword>
<evidence type="ECO:0000256" key="2">
    <source>
        <dbReference type="ARBA" id="ARBA00012438"/>
    </source>
</evidence>
<evidence type="ECO:0000256" key="6">
    <source>
        <dbReference type="ARBA" id="ARBA00022777"/>
    </source>
</evidence>
<name>A0A378A2S3_KLEPN</name>
<organism evidence="11 12">
    <name type="scientific">Klebsiella pneumoniae subsp. pneumoniae</name>
    <dbReference type="NCBI Taxonomy" id="72407"/>
    <lineage>
        <taxon>Bacteria</taxon>
        <taxon>Pseudomonadati</taxon>
        <taxon>Pseudomonadota</taxon>
        <taxon>Gammaproteobacteria</taxon>
        <taxon>Enterobacterales</taxon>
        <taxon>Enterobacteriaceae</taxon>
        <taxon>Klebsiella/Raoultella group</taxon>
        <taxon>Klebsiella</taxon>
        <taxon>Klebsiella pneumoniae complex</taxon>
    </lineage>
</organism>
<dbReference type="GO" id="GO:0034220">
    <property type="term" value="P:monoatomic ion transmembrane transport"/>
    <property type="evidence" value="ECO:0007669"/>
    <property type="project" value="UniProtKB-KW"/>
</dbReference>
<dbReference type="FunFam" id="3.30.565.10:FF:000042">
    <property type="entry name" value="Two-component sensor histidine kinase KdpD"/>
    <property type="match status" value="1"/>
</dbReference>